<evidence type="ECO:0000313" key="6">
    <source>
        <dbReference type="EMBL" id="MBM9504394.1"/>
    </source>
</evidence>
<feature type="domain" description="Nudix hydrolase" evidence="5">
    <location>
        <begin position="140"/>
        <end position="273"/>
    </location>
</feature>
<dbReference type="PRINTS" id="PR00502">
    <property type="entry name" value="NUDIXFAMILY"/>
</dbReference>
<evidence type="ECO:0000259" key="5">
    <source>
        <dbReference type="PROSITE" id="PS51462"/>
    </source>
</evidence>
<keyword evidence="3 4" id="KW-0378">Hydrolase</keyword>
<dbReference type="Gene3D" id="3.90.79.10">
    <property type="entry name" value="Nucleoside Triphosphate Pyrophosphohydrolase"/>
    <property type="match status" value="2"/>
</dbReference>
<dbReference type="PROSITE" id="PS00893">
    <property type="entry name" value="NUDIX_BOX"/>
    <property type="match status" value="1"/>
</dbReference>
<organism evidence="6 7">
    <name type="scientific">Actinacidiphila acididurans</name>
    <dbReference type="NCBI Taxonomy" id="2784346"/>
    <lineage>
        <taxon>Bacteria</taxon>
        <taxon>Bacillati</taxon>
        <taxon>Actinomycetota</taxon>
        <taxon>Actinomycetes</taxon>
        <taxon>Kitasatosporales</taxon>
        <taxon>Streptomycetaceae</taxon>
        <taxon>Actinacidiphila</taxon>
    </lineage>
</organism>
<evidence type="ECO:0000256" key="3">
    <source>
        <dbReference type="ARBA" id="ARBA00022801"/>
    </source>
</evidence>
<evidence type="ECO:0000256" key="1">
    <source>
        <dbReference type="ARBA" id="ARBA00001946"/>
    </source>
</evidence>
<dbReference type="Proteomes" id="UP000749040">
    <property type="component" value="Unassembled WGS sequence"/>
</dbReference>
<evidence type="ECO:0000256" key="2">
    <source>
        <dbReference type="ARBA" id="ARBA00005582"/>
    </source>
</evidence>
<dbReference type="InterPro" id="IPR015797">
    <property type="entry name" value="NUDIX_hydrolase-like_dom_sf"/>
</dbReference>
<comment type="similarity">
    <text evidence="2 4">Belongs to the Nudix hydrolase family.</text>
</comment>
<dbReference type="InterPro" id="IPR000086">
    <property type="entry name" value="NUDIX_hydrolase_dom"/>
</dbReference>
<dbReference type="PANTHER" id="PTHR43046">
    <property type="entry name" value="GDP-MANNOSE MANNOSYL HYDROLASE"/>
    <property type="match status" value="1"/>
</dbReference>
<feature type="domain" description="Nudix hydrolase" evidence="5">
    <location>
        <begin position="1"/>
        <end position="119"/>
    </location>
</feature>
<keyword evidence="7" id="KW-1185">Reference proteome</keyword>
<dbReference type="Pfam" id="PF00293">
    <property type="entry name" value="NUDIX"/>
    <property type="match status" value="2"/>
</dbReference>
<reference evidence="6 7" key="1">
    <citation type="submission" date="2021-01" db="EMBL/GenBank/DDBJ databases">
        <title>Streptomyces acididurans sp. nov., isolated from a peat swamp forest soil.</title>
        <authorList>
            <person name="Chantavorakit T."/>
            <person name="Duangmal K."/>
        </authorList>
    </citation>
    <scope>NUCLEOTIDE SEQUENCE [LARGE SCALE GENOMIC DNA]</scope>
    <source>
        <strain evidence="6 7">KK5PA1</strain>
    </source>
</reference>
<comment type="cofactor">
    <cofactor evidence="1">
        <name>Mg(2+)</name>
        <dbReference type="ChEBI" id="CHEBI:18420"/>
    </cofactor>
</comment>
<dbReference type="PROSITE" id="PS51462">
    <property type="entry name" value="NUDIX"/>
    <property type="match status" value="2"/>
</dbReference>
<dbReference type="InterPro" id="IPR020084">
    <property type="entry name" value="NUDIX_hydrolase_CS"/>
</dbReference>
<name>A0ABS2TM29_9ACTN</name>
<dbReference type="EMBL" id="JADKYB010000003">
    <property type="protein sequence ID" value="MBM9504394.1"/>
    <property type="molecule type" value="Genomic_DNA"/>
</dbReference>
<evidence type="ECO:0000313" key="7">
    <source>
        <dbReference type="Proteomes" id="UP000749040"/>
    </source>
</evidence>
<gene>
    <name evidence="6" type="ORF">ITX44_07570</name>
</gene>
<evidence type="ECO:0000256" key="4">
    <source>
        <dbReference type="RuleBase" id="RU003476"/>
    </source>
</evidence>
<dbReference type="InterPro" id="IPR020476">
    <property type="entry name" value="Nudix_hydrolase"/>
</dbReference>
<proteinExistence type="inferred from homology"/>
<sequence>MLVNSRGQYLLHLRDANKPIWQPGTWALPGGGCEPGETPDQAIARELLEEAGLVVPDLVPFTTARGRLDGRVQIYLGTWNGDPARLRISEGIMLHWFDAATMAHLTLDPGTMKVIRLHQARTAGTLVPAPAPPSAHAMGTVPNVIGCHLYLEHGGAVLLGLRHPDSGYAPDTWHALAGHCEMESARACLAREAAEEAGLAIDEDDLRLVHTVHHLDPESTLPRLQLFFAPTHWAGRPRILEPDRCTAWRFWPLDALPDNLVPYTRTAIQGITAGNPYTEMGWPTAHGSHTS</sequence>
<dbReference type="PANTHER" id="PTHR43046:SF14">
    <property type="entry name" value="MUTT_NUDIX FAMILY PROTEIN"/>
    <property type="match status" value="1"/>
</dbReference>
<dbReference type="CDD" id="cd04683">
    <property type="entry name" value="NUDIX_Hydrolase"/>
    <property type="match status" value="1"/>
</dbReference>
<dbReference type="SUPFAM" id="SSF55811">
    <property type="entry name" value="Nudix"/>
    <property type="match status" value="2"/>
</dbReference>
<protein>
    <submittedName>
        <fullName evidence="6">NUDIX domain-containing protein</fullName>
    </submittedName>
</protein>
<accession>A0ABS2TM29</accession>
<comment type="caution">
    <text evidence="6">The sequence shown here is derived from an EMBL/GenBank/DDBJ whole genome shotgun (WGS) entry which is preliminary data.</text>
</comment>